<evidence type="ECO:0000313" key="6">
    <source>
        <dbReference type="Proteomes" id="UP000007148"/>
    </source>
</evidence>
<evidence type="ECO:0000256" key="1">
    <source>
        <dbReference type="ARBA" id="ARBA00004604"/>
    </source>
</evidence>
<evidence type="ECO:0000259" key="4">
    <source>
        <dbReference type="Pfam" id="PF08698"/>
    </source>
</evidence>
<feature type="compositionally biased region" description="Basic and acidic residues" evidence="3">
    <location>
        <begin position="56"/>
        <end position="71"/>
    </location>
</feature>
<accession>G4TG65</accession>
<dbReference type="Pfam" id="PF08698">
    <property type="entry name" value="Fcf2"/>
    <property type="match status" value="1"/>
</dbReference>
<reference evidence="5 6" key="1">
    <citation type="journal article" date="2011" name="PLoS Pathog.">
        <title>Endophytic Life Strategies Decoded by Genome and Transcriptome Analyses of the Mutualistic Root Symbiont Piriformospora indica.</title>
        <authorList>
            <person name="Zuccaro A."/>
            <person name="Lahrmann U."/>
            <person name="Guldener U."/>
            <person name="Langen G."/>
            <person name="Pfiffi S."/>
            <person name="Biedenkopf D."/>
            <person name="Wong P."/>
            <person name="Samans B."/>
            <person name="Grimm C."/>
            <person name="Basiewicz M."/>
            <person name="Murat C."/>
            <person name="Martin F."/>
            <person name="Kogel K.H."/>
        </authorList>
    </citation>
    <scope>NUCLEOTIDE SEQUENCE [LARGE SCALE GENOMIC DNA]</scope>
    <source>
        <strain evidence="5 6">DSM 11827</strain>
    </source>
</reference>
<dbReference type="GO" id="GO:0006396">
    <property type="term" value="P:RNA processing"/>
    <property type="evidence" value="ECO:0007669"/>
    <property type="project" value="TreeGrafter"/>
</dbReference>
<dbReference type="Proteomes" id="UP000007148">
    <property type="component" value="Unassembled WGS sequence"/>
</dbReference>
<name>G4TG65_SERID</name>
<dbReference type="HOGENOM" id="CLU_075129_0_0_1"/>
<feature type="domain" description="Fcf2 pre-rRNA processing C-terminal" evidence="4">
    <location>
        <begin position="137"/>
        <end position="238"/>
    </location>
</feature>
<organism evidence="5 6">
    <name type="scientific">Serendipita indica (strain DSM 11827)</name>
    <name type="common">Root endophyte fungus</name>
    <name type="synonym">Piriformospora indica</name>
    <dbReference type="NCBI Taxonomy" id="1109443"/>
    <lineage>
        <taxon>Eukaryota</taxon>
        <taxon>Fungi</taxon>
        <taxon>Dikarya</taxon>
        <taxon>Basidiomycota</taxon>
        <taxon>Agaricomycotina</taxon>
        <taxon>Agaricomycetes</taxon>
        <taxon>Sebacinales</taxon>
        <taxon>Serendipitaceae</taxon>
        <taxon>Serendipita</taxon>
    </lineage>
</organism>
<dbReference type="AlphaFoldDB" id="G4TG65"/>
<dbReference type="eggNOG" id="KOG3100">
    <property type="taxonomic scope" value="Eukaryota"/>
</dbReference>
<dbReference type="FunCoup" id="G4TG65">
    <property type="interactions" value="100"/>
</dbReference>
<sequence length="265" mass="29751">MPVRSRSPIQQETKGESGSESESELYSKAYLDGLLQKARDAVNPSGESSSNPAEEEFMRLQSEEADGKDLPSLDASRLLPEPYFENLNERNKVPNLSKGVLVESVASSSNTPALPEGPVLGKDGKPLTKREMKELRRKSAKIGYFELPTPDDAQLAKIRKEAEAVRLRNALDPKTFYRKDAVINVKNMPKQIALGTILPTTTPFGTASTDNLTRAERKRSIVDELVEDSEAKRYAKRKFEELQGVHRERGRDTLTRKRLARKPKW</sequence>
<dbReference type="STRING" id="1109443.G4TG65"/>
<comment type="subcellular location">
    <subcellularLocation>
        <location evidence="1">Nucleus</location>
        <location evidence="1">Nucleolus</location>
    </subcellularLocation>
</comment>
<dbReference type="InterPro" id="IPR039883">
    <property type="entry name" value="Fcf2/DNTTIP2"/>
</dbReference>
<dbReference type="OMA" id="DDTNKYF"/>
<dbReference type="GO" id="GO:0005730">
    <property type="term" value="C:nucleolus"/>
    <property type="evidence" value="ECO:0007669"/>
    <property type="project" value="UniProtKB-SubCell"/>
</dbReference>
<dbReference type="InParanoid" id="G4TG65"/>
<evidence type="ECO:0000256" key="2">
    <source>
        <dbReference type="ARBA" id="ARBA00023242"/>
    </source>
</evidence>
<dbReference type="InterPro" id="IPR014810">
    <property type="entry name" value="Fcf2_C"/>
</dbReference>
<gene>
    <name evidence="5" type="ORF">PIIN_04245</name>
</gene>
<evidence type="ECO:0000256" key="3">
    <source>
        <dbReference type="SAM" id="MobiDB-lite"/>
    </source>
</evidence>
<proteinExistence type="predicted"/>
<dbReference type="PANTHER" id="PTHR21686:SF12">
    <property type="entry name" value="DEOXYNUCLEOTIDYLTRANSFERASE TERMINAL-INTERACTING PROTEIN 2"/>
    <property type="match status" value="1"/>
</dbReference>
<keyword evidence="6" id="KW-1185">Reference proteome</keyword>
<dbReference type="OrthoDB" id="427886at2759"/>
<protein>
    <recommendedName>
        <fullName evidence="4">Fcf2 pre-rRNA processing C-terminal domain-containing protein</fullName>
    </recommendedName>
</protein>
<dbReference type="EMBL" id="CAFZ01000078">
    <property type="protein sequence ID" value="CCA70306.1"/>
    <property type="molecule type" value="Genomic_DNA"/>
</dbReference>
<comment type="caution">
    <text evidence="5">The sequence shown here is derived from an EMBL/GenBank/DDBJ whole genome shotgun (WGS) entry which is preliminary data.</text>
</comment>
<evidence type="ECO:0000313" key="5">
    <source>
        <dbReference type="EMBL" id="CCA70306.1"/>
    </source>
</evidence>
<dbReference type="GO" id="GO:0003723">
    <property type="term" value="F:RNA binding"/>
    <property type="evidence" value="ECO:0007669"/>
    <property type="project" value="TreeGrafter"/>
</dbReference>
<keyword evidence="2" id="KW-0539">Nucleus</keyword>
<dbReference type="PANTHER" id="PTHR21686">
    <property type="entry name" value="DEOXYNUCLEOTIDYLTRANSFERASE TERMINAL-INTERACTING PROTEIN 2"/>
    <property type="match status" value="1"/>
</dbReference>
<feature type="region of interest" description="Disordered" evidence="3">
    <location>
        <begin position="1"/>
        <end position="75"/>
    </location>
</feature>